<name>A0AAV2Z2B2_9STRA</name>
<proteinExistence type="predicted"/>
<evidence type="ECO:0000313" key="2">
    <source>
        <dbReference type="Proteomes" id="UP001146120"/>
    </source>
</evidence>
<dbReference type="AlphaFoldDB" id="A0AAV2Z2B2"/>
<dbReference type="EMBL" id="DAKRPA010000062">
    <property type="protein sequence ID" value="DBA00546.1"/>
    <property type="molecule type" value="Genomic_DNA"/>
</dbReference>
<keyword evidence="2" id="KW-1185">Reference proteome</keyword>
<accession>A0AAV2Z2B2</accession>
<dbReference type="Proteomes" id="UP001146120">
    <property type="component" value="Unassembled WGS sequence"/>
</dbReference>
<evidence type="ECO:0000313" key="1">
    <source>
        <dbReference type="EMBL" id="DBA00546.1"/>
    </source>
</evidence>
<gene>
    <name evidence="1" type="ORF">N0F65_006450</name>
</gene>
<reference evidence="1" key="1">
    <citation type="submission" date="2022-11" db="EMBL/GenBank/DDBJ databases">
        <authorList>
            <person name="Morgan W.R."/>
            <person name="Tartar A."/>
        </authorList>
    </citation>
    <scope>NUCLEOTIDE SEQUENCE</scope>
    <source>
        <strain evidence="1">ARSEF 373</strain>
    </source>
</reference>
<organism evidence="1 2">
    <name type="scientific">Lagenidium giganteum</name>
    <dbReference type="NCBI Taxonomy" id="4803"/>
    <lineage>
        <taxon>Eukaryota</taxon>
        <taxon>Sar</taxon>
        <taxon>Stramenopiles</taxon>
        <taxon>Oomycota</taxon>
        <taxon>Peronosporomycetes</taxon>
        <taxon>Pythiales</taxon>
        <taxon>Pythiaceae</taxon>
    </lineage>
</organism>
<comment type="caution">
    <text evidence="1">The sequence shown here is derived from an EMBL/GenBank/DDBJ whole genome shotgun (WGS) entry which is preliminary data.</text>
</comment>
<protein>
    <submittedName>
        <fullName evidence="1">Uncharacterized protein</fullName>
    </submittedName>
</protein>
<sequence>MVTNANSVIQFGSGSAATNQIKYFSSTSLRDRLRVYRVDDSSSLTIGTQIDGSSSTNRTYPILNLVSSIDPTAQVDGVSATSADLFNINWNDKPSPYKSGYPHTYALATTPTSACLYLVSDTINKMMFNSEFVGYTFKVTECLLLNESVIGRRVWTVSWDEETRELLRWRYTTSRRRGTIHISSDRESNC</sequence>
<reference evidence="1" key="2">
    <citation type="journal article" date="2023" name="Microbiol Resour">
        <title>Decontamination and Annotation of the Draft Genome Sequence of the Oomycete Lagenidium giganteum ARSEF 373.</title>
        <authorList>
            <person name="Morgan W.R."/>
            <person name="Tartar A."/>
        </authorList>
    </citation>
    <scope>NUCLEOTIDE SEQUENCE</scope>
    <source>
        <strain evidence="1">ARSEF 373</strain>
    </source>
</reference>